<accession>A0A0S2TBW9</accession>
<name>A0A0S2TBW9_9GAMM</name>
<dbReference type="STRING" id="1748243.Tel_05215"/>
<dbReference type="AlphaFoldDB" id="A0A0S2TBW9"/>
<reference evidence="1" key="1">
    <citation type="submission" date="2015-10" db="EMBL/GenBank/DDBJ databases">
        <title>Description of Candidatus Tenderia electrophaga gen. nov, sp. nov., an Uncultivated Electroautotroph from a Biocathode Enrichment.</title>
        <authorList>
            <person name="Eddie B.J."/>
            <person name="Malanoski A.P."/>
            <person name="Wang Z."/>
            <person name="Hall R.J."/>
            <person name="Oh S.D."/>
            <person name="Heiner C."/>
            <person name="Lin B."/>
            <person name="Strycharz-Glaven S.M."/>
        </authorList>
    </citation>
    <scope>NUCLEOTIDE SEQUENCE [LARGE SCALE GENOMIC DNA]</scope>
    <source>
        <strain evidence="1">NRL1</strain>
    </source>
</reference>
<organism evidence="1 2">
    <name type="scientific">Candidatus Tenderia electrophaga</name>
    <dbReference type="NCBI Taxonomy" id="1748243"/>
    <lineage>
        <taxon>Bacteria</taxon>
        <taxon>Pseudomonadati</taxon>
        <taxon>Pseudomonadota</taxon>
        <taxon>Gammaproteobacteria</taxon>
        <taxon>Candidatus Tenderiales</taxon>
        <taxon>Candidatus Tenderiaceae</taxon>
        <taxon>Candidatus Tenderia</taxon>
    </lineage>
</organism>
<keyword evidence="2" id="KW-1185">Reference proteome</keyword>
<evidence type="ECO:0008006" key="3">
    <source>
        <dbReference type="Google" id="ProtNLM"/>
    </source>
</evidence>
<evidence type="ECO:0000313" key="1">
    <source>
        <dbReference type="EMBL" id="ALP52594.1"/>
    </source>
</evidence>
<gene>
    <name evidence="1" type="ORF">Tel_05215</name>
</gene>
<dbReference type="EMBL" id="CP013099">
    <property type="protein sequence ID" value="ALP52594.1"/>
    <property type="molecule type" value="Genomic_DNA"/>
</dbReference>
<dbReference type="KEGG" id="tee:Tel_05215"/>
<dbReference type="Pfam" id="PF10765">
    <property type="entry name" value="Phage_P22_NinX"/>
    <property type="match status" value="1"/>
</dbReference>
<evidence type="ECO:0000313" key="2">
    <source>
        <dbReference type="Proteomes" id="UP000055136"/>
    </source>
</evidence>
<dbReference type="Proteomes" id="UP000055136">
    <property type="component" value="Chromosome"/>
</dbReference>
<sequence length="108" mass="11964">MNVNQLSHEQLDYWVARARCIALTPAAEGAGYLYTPQPGLAPRRWAPSRYWSRGGPIIEAAHIDLNWDWESSGQWSASMDPDINTQGGTMLEAAMRAYVISQLGDEVG</sequence>
<dbReference type="InterPro" id="IPR019701">
    <property type="entry name" value="Phage_P22_NinX"/>
</dbReference>
<proteinExistence type="predicted"/>
<protein>
    <recommendedName>
        <fullName evidence="3">DUF2591 domain-containing protein</fullName>
    </recommendedName>
</protein>